<feature type="domain" description="AB hydrolase-1" evidence="1">
    <location>
        <begin position="23"/>
        <end position="246"/>
    </location>
</feature>
<proteinExistence type="predicted"/>
<dbReference type="Pfam" id="PF00561">
    <property type="entry name" value="Abhydrolase_1"/>
    <property type="match status" value="1"/>
</dbReference>
<organism evidence="2">
    <name type="scientific">marine sediment metagenome</name>
    <dbReference type="NCBI Taxonomy" id="412755"/>
    <lineage>
        <taxon>unclassified sequences</taxon>
        <taxon>metagenomes</taxon>
        <taxon>ecological metagenomes</taxon>
    </lineage>
</organism>
<dbReference type="InterPro" id="IPR000639">
    <property type="entry name" value="Epox_hydrolase-like"/>
</dbReference>
<dbReference type="EMBL" id="LAZR01005043">
    <property type="protein sequence ID" value="KKN03352.1"/>
    <property type="molecule type" value="Genomic_DNA"/>
</dbReference>
<sequence length="265" mass="29116">MSIETYDLGNVQIEAIVSGVGDLIILLPAGGTEASSFNSFTPFLNKAGFKTVVINRRGFAGSKGPLEGLTLHDLANDVANVIKKLEKQPVHVLGWAFGNRVARCLAEDHPQLVKTIILLAAGGKVPPGPDTLKIFGTLGKPDTSREETYEALKFLFFSPETDMKTVNQSFKGRKTWPLASQAHSKANQATPLKEWWNGGQAPMLVIQGLDDIMAVPENGYILKRENGERVKLVDIEKAGHFLIYEQPEQVTKEILSFLSNFRNKT</sequence>
<comment type="caution">
    <text evidence="2">The sequence shown here is derived from an EMBL/GenBank/DDBJ whole genome shotgun (WGS) entry which is preliminary data.</text>
</comment>
<protein>
    <recommendedName>
        <fullName evidence="1">AB hydrolase-1 domain-containing protein</fullName>
    </recommendedName>
</protein>
<dbReference type="PANTHER" id="PTHR43798">
    <property type="entry name" value="MONOACYLGLYCEROL LIPASE"/>
    <property type="match status" value="1"/>
</dbReference>
<dbReference type="PRINTS" id="PR00412">
    <property type="entry name" value="EPOXHYDRLASE"/>
</dbReference>
<evidence type="ECO:0000313" key="2">
    <source>
        <dbReference type="EMBL" id="KKN03352.1"/>
    </source>
</evidence>
<accession>A0A0F9MVE2</accession>
<dbReference type="GO" id="GO:0016020">
    <property type="term" value="C:membrane"/>
    <property type="evidence" value="ECO:0007669"/>
    <property type="project" value="TreeGrafter"/>
</dbReference>
<dbReference type="InterPro" id="IPR000073">
    <property type="entry name" value="AB_hydrolase_1"/>
</dbReference>
<dbReference type="GO" id="GO:0003824">
    <property type="term" value="F:catalytic activity"/>
    <property type="evidence" value="ECO:0007669"/>
    <property type="project" value="InterPro"/>
</dbReference>
<gene>
    <name evidence="2" type="ORF">LCGC14_1108580</name>
</gene>
<dbReference type="AlphaFoldDB" id="A0A0F9MVE2"/>
<dbReference type="InterPro" id="IPR029058">
    <property type="entry name" value="AB_hydrolase_fold"/>
</dbReference>
<dbReference type="Gene3D" id="3.40.50.1820">
    <property type="entry name" value="alpha/beta hydrolase"/>
    <property type="match status" value="1"/>
</dbReference>
<dbReference type="PANTHER" id="PTHR43798:SF33">
    <property type="entry name" value="HYDROLASE, PUTATIVE (AFU_ORTHOLOGUE AFUA_2G14860)-RELATED"/>
    <property type="match status" value="1"/>
</dbReference>
<dbReference type="InterPro" id="IPR050266">
    <property type="entry name" value="AB_hydrolase_sf"/>
</dbReference>
<evidence type="ECO:0000259" key="1">
    <source>
        <dbReference type="Pfam" id="PF00561"/>
    </source>
</evidence>
<reference evidence="2" key="1">
    <citation type="journal article" date="2015" name="Nature">
        <title>Complex archaea that bridge the gap between prokaryotes and eukaryotes.</title>
        <authorList>
            <person name="Spang A."/>
            <person name="Saw J.H."/>
            <person name="Jorgensen S.L."/>
            <person name="Zaremba-Niedzwiedzka K."/>
            <person name="Martijn J."/>
            <person name="Lind A.E."/>
            <person name="van Eijk R."/>
            <person name="Schleper C."/>
            <person name="Guy L."/>
            <person name="Ettema T.J."/>
        </authorList>
    </citation>
    <scope>NUCLEOTIDE SEQUENCE</scope>
</reference>
<name>A0A0F9MVE2_9ZZZZ</name>
<dbReference type="SUPFAM" id="SSF53474">
    <property type="entry name" value="alpha/beta-Hydrolases"/>
    <property type="match status" value="1"/>
</dbReference>